<evidence type="ECO:0000313" key="3">
    <source>
        <dbReference type="EMBL" id="QAY71183.1"/>
    </source>
</evidence>
<dbReference type="KEGG" id="xya:ET471_15015"/>
<dbReference type="Pfam" id="PF17829">
    <property type="entry name" value="GH115_C"/>
    <property type="match status" value="1"/>
</dbReference>
<dbReference type="Proteomes" id="UP000292118">
    <property type="component" value="Chromosome"/>
</dbReference>
<name>A0A4P6F8H1_9MICO</name>
<dbReference type="RefSeq" id="WP_129189607.1">
    <property type="nucleotide sequence ID" value="NZ_CP035493.1"/>
</dbReference>
<reference evidence="3 4" key="1">
    <citation type="submission" date="2019-01" db="EMBL/GenBank/DDBJ databases">
        <title>Genome sequencing of strain FW10M-9.</title>
        <authorList>
            <person name="Heo J."/>
            <person name="Kim S.-J."/>
            <person name="Kim J.-S."/>
            <person name="Hong S.-B."/>
            <person name="Kwon S.-W."/>
        </authorList>
    </citation>
    <scope>NUCLEOTIDE SEQUENCE [LARGE SCALE GENOMIC DNA]</scope>
    <source>
        <strain evidence="3 4">FW10M-9</strain>
    </source>
</reference>
<proteinExistence type="predicted"/>
<evidence type="ECO:0000313" key="4">
    <source>
        <dbReference type="Proteomes" id="UP000292118"/>
    </source>
</evidence>
<dbReference type="EMBL" id="CP035493">
    <property type="protein sequence ID" value="QAY71183.1"/>
    <property type="molecule type" value="Genomic_DNA"/>
</dbReference>
<dbReference type="Gene3D" id="3.20.20.520">
    <property type="entry name" value="Glycosyl hydrolase family 115"/>
    <property type="match status" value="1"/>
</dbReference>
<gene>
    <name evidence="3" type="ORF">ET471_15015</name>
</gene>
<keyword evidence="1" id="KW-0378">Hydrolase</keyword>
<dbReference type="Gene3D" id="1.20.58.2150">
    <property type="match status" value="1"/>
</dbReference>
<dbReference type="PANTHER" id="PTHR37842">
    <property type="match status" value="1"/>
</dbReference>
<dbReference type="GO" id="GO:0016787">
    <property type="term" value="F:hydrolase activity"/>
    <property type="evidence" value="ECO:0007669"/>
    <property type="project" value="UniProtKB-KW"/>
</dbReference>
<accession>A0A4P6F8H1</accession>
<dbReference type="GO" id="GO:0005975">
    <property type="term" value="P:carbohydrate metabolic process"/>
    <property type="evidence" value="ECO:0007669"/>
    <property type="project" value="UniProtKB-ARBA"/>
</dbReference>
<keyword evidence="4" id="KW-1185">Reference proteome</keyword>
<organism evidence="3 4">
    <name type="scientific">Xylanimonas protaetiae</name>
    <dbReference type="NCBI Taxonomy" id="2509457"/>
    <lineage>
        <taxon>Bacteria</taxon>
        <taxon>Bacillati</taxon>
        <taxon>Actinomycetota</taxon>
        <taxon>Actinomycetes</taxon>
        <taxon>Micrococcales</taxon>
        <taxon>Promicromonosporaceae</taxon>
        <taxon>Xylanimonas</taxon>
    </lineage>
</organism>
<dbReference type="InterPro" id="IPR029018">
    <property type="entry name" value="Hex-like_dom2"/>
</dbReference>
<dbReference type="InterPro" id="IPR031924">
    <property type="entry name" value="GH115"/>
</dbReference>
<dbReference type="OrthoDB" id="8727830at2"/>
<protein>
    <submittedName>
        <fullName evidence="3">Alpha-glucuronidase</fullName>
    </submittedName>
</protein>
<evidence type="ECO:0000259" key="2">
    <source>
        <dbReference type="Pfam" id="PF17829"/>
    </source>
</evidence>
<dbReference type="Gene3D" id="3.30.379.10">
    <property type="entry name" value="Chitobiase/beta-hexosaminidase domain 2-like"/>
    <property type="match status" value="1"/>
</dbReference>
<feature type="domain" description="Gylcosyl hydrolase 115 C-terminal" evidence="2">
    <location>
        <begin position="792"/>
        <end position="958"/>
    </location>
</feature>
<sequence>MRTTSAVSHSAIRPVSIVVEPSAFEGVTVVAAKVAADLERITGTAPAVVDAPRAAATPTVVLAATLGRSPLVDELVAAGRLDVADVAGRREVYAVTLVESPFADAPDVERALVVVGSDKRGTIYGLFSLSEQAGVSPLHYWGDVAPQARELVELGETTATREPSVKFRGLFINDEWPCFGTWTSQHFGGFTADMYDHVFELILRLKGNYLWPAMWTSSFALDGPGSLNEELADMYGIVVGASHHEPCLRASEEWDIVRGPDTPYGNEWNYLTNREGLLRYWEDGLKRSGRYEKIVMLGMRGERDSELLGEDAGLQANIDLLKDAITEQRRLVAQHAPGATEMLALYKEVEEYYYGSDTVPGLRGWEGLDGVTLMFCEDNFGFMRSLPATDAERRSAGMYYHFDYHGGPVSYEWMPSTSFERTHDQMSLAFDHGVRDVWVVNLGDLKFNEVPFAFFMAMAYDMDAYGNGTRTAAADFTASWLDATFPAAAPDVRATIGEVLHGYLRLNAMRRPEALNEHVYAAAHFQEADRMLARADAVDAANAAVVAALEALDDDGRTLLAYTSLVGLPARASLNLLRLHVNAAKNAHYARQAKPVANAYAGRVTEAVATDRAIGDEIRELAGGKWTGHEQEAHVGFTGWNEDGSRYPVRHVVEPMGHEPRLSVSRADAVPTYHRQYGRPMEVVVDDFCVAGETAVAIEIANDGVGSLAWTLEGGEDVPWLGVSARSGSAVAQDVVVLTCDRALLSATTQTVRLLVRVGAAQPHQVSTVAVVVSGRAVDTAGLPAGTFLPGRDGVVAIDAQHAAASTSVDGAAFVELPRGGRDGSAMRVLPTTAPAFEVGAPAPTLTYRFLAETTGEYDVDVWQVPTGVVVRGTSLRYTLGGAVVEAVAADVNAGEPGDARWARPVVENIRVTTSRTRFEAGVAELTLGALDPNLVVERIVVRPAGVVLPASALGPRESARVQA</sequence>
<dbReference type="Gene3D" id="2.60.120.1620">
    <property type="match status" value="1"/>
</dbReference>
<dbReference type="InterPro" id="IPR042301">
    <property type="entry name" value="GH115_sf"/>
</dbReference>
<dbReference type="PANTHER" id="PTHR37842:SF2">
    <property type="entry name" value="GYLCOSYL HYDROLASE 115 C-TERMINAL DOMAIN-CONTAINING PROTEIN"/>
    <property type="match status" value="1"/>
</dbReference>
<dbReference type="AlphaFoldDB" id="A0A4P6F8H1"/>
<evidence type="ECO:0000256" key="1">
    <source>
        <dbReference type="ARBA" id="ARBA00022801"/>
    </source>
</evidence>
<dbReference type="Pfam" id="PF15979">
    <property type="entry name" value="Glyco_hydro_115"/>
    <property type="match status" value="1"/>
</dbReference>
<dbReference type="InterPro" id="IPR041437">
    <property type="entry name" value="GH115_C"/>
</dbReference>